<evidence type="ECO:0000313" key="3">
    <source>
        <dbReference type="Proteomes" id="UP000240883"/>
    </source>
</evidence>
<gene>
    <name evidence="2" type="ORF">BS50DRAFT_336574</name>
</gene>
<evidence type="ECO:0008006" key="4">
    <source>
        <dbReference type="Google" id="ProtNLM"/>
    </source>
</evidence>
<keyword evidence="3" id="KW-1185">Reference proteome</keyword>
<dbReference type="AlphaFoldDB" id="A0A2T2NV42"/>
<keyword evidence="1" id="KW-0732">Signal</keyword>
<evidence type="ECO:0000313" key="2">
    <source>
        <dbReference type="EMBL" id="PSN69239.1"/>
    </source>
</evidence>
<protein>
    <recommendedName>
        <fullName evidence="4">Secreted protein</fullName>
    </recommendedName>
</protein>
<organism evidence="2 3">
    <name type="scientific">Corynespora cassiicola Philippines</name>
    <dbReference type="NCBI Taxonomy" id="1448308"/>
    <lineage>
        <taxon>Eukaryota</taxon>
        <taxon>Fungi</taxon>
        <taxon>Dikarya</taxon>
        <taxon>Ascomycota</taxon>
        <taxon>Pezizomycotina</taxon>
        <taxon>Dothideomycetes</taxon>
        <taxon>Pleosporomycetidae</taxon>
        <taxon>Pleosporales</taxon>
        <taxon>Corynesporascaceae</taxon>
        <taxon>Corynespora</taxon>
    </lineage>
</organism>
<accession>A0A2T2NV42</accession>
<dbReference type="EMBL" id="KZ678133">
    <property type="protein sequence ID" value="PSN69239.1"/>
    <property type="molecule type" value="Genomic_DNA"/>
</dbReference>
<feature type="signal peptide" evidence="1">
    <location>
        <begin position="1"/>
        <end position="31"/>
    </location>
</feature>
<sequence length="88" mass="9581">MGISGAEPAVRAPITPLHVCALLLLLVPCLMYQCTLPPYSTLFNPIHCSVSAQTFDGRPLIVHHSACAATITTKKKPRRLRVRACKQS</sequence>
<proteinExistence type="predicted"/>
<feature type="chain" id="PRO_5015709397" description="Secreted protein" evidence="1">
    <location>
        <begin position="32"/>
        <end position="88"/>
    </location>
</feature>
<name>A0A2T2NV42_CORCC</name>
<dbReference type="Proteomes" id="UP000240883">
    <property type="component" value="Unassembled WGS sequence"/>
</dbReference>
<evidence type="ECO:0000256" key="1">
    <source>
        <dbReference type="SAM" id="SignalP"/>
    </source>
</evidence>
<reference evidence="2 3" key="1">
    <citation type="journal article" date="2018" name="Front. Microbiol.">
        <title>Genome-Wide Analysis of Corynespora cassiicola Leaf Fall Disease Putative Effectors.</title>
        <authorList>
            <person name="Lopez D."/>
            <person name="Ribeiro S."/>
            <person name="Label P."/>
            <person name="Fumanal B."/>
            <person name="Venisse J.S."/>
            <person name="Kohler A."/>
            <person name="de Oliveira R.R."/>
            <person name="Labutti K."/>
            <person name="Lipzen A."/>
            <person name="Lail K."/>
            <person name="Bauer D."/>
            <person name="Ohm R.A."/>
            <person name="Barry K.W."/>
            <person name="Spatafora J."/>
            <person name="Grigoriev I.V."/>
            <person name="Martin F.M."/>
            <person name="Pujade-Renaud V."/>
        </authorList>
    </citation>
    <scope>NUCLEOTIDE SEQUENCE [LARGE SCALE GENOMIC DNA]</scope>
    <source>
        <strain evidence="2 3">Philippines</strain>
    </source>
</reference>